<dbReference type="PIRSF" id="PIRSF033909">
    <property type="entry name" value="UCP033909"/>
    <property type="match status" value="1"/>
</dbReference>
<dbReference type="InterPro" id="IPR029058">
    <property type="entry name" value="AB_hydrolase_fold"/>
</dbReference>
<name>A0A2W5KG80_ANCNO</name>
<dbReference type="InterPro" id="IPR014586">
    <property type="entry name" value="UCP033909"/>
</dbReference>
<evidence type="ECO:0000313" key="2">
    <source>
        <dbReference type="EMBL" id="PZQ15911.1"/>
    </source>
</evidence>
<protein>
    <submittedName>
        <fullName evidence="2">Esterase</fullName>
    </submittedName>
</protein>
<dbReference type="PANTHER" id="PTHR36513:SF1">
    <property type="entry name" value="TRANSMEMBRANE PROTEIN"/>
    <property type="match status" value="1"/>
</dbReference>
<gene>
    <name evidence="2" type="ORF">DI565_08815</name>
</gene>
<feature type="compositionally biased region" description="Low complexity" evidence="1">
    <location>
        <begin position="416"/>
        <end position="434"/>
    </location>
</feature>
<proteinExistence type="predicted"/>
<evidence type="ECO:0000313" key="3">
    <source>
        <dbReference type="Proteomes" id="UP000249577"/>
    </source>
</evidence>
<comment type="caution">
    <text evidence="2">The sequence shown here is derived from an EMBL/GenBank/DDBJ whole genome shotgun (WGS) entry which is preliminary data.</text>
</comment>
<dbReference type="PANTHER" id="PTHR36513">
    <property type="entry name" value="ABC TRANSMEMBRANE TYPE-1 DOMAIN-CONTAINING PROTEIN"/>
    <property type="match status" value="1"/>
</dbReference>
<sequence>MSVRSRIAVTLVCALLAGCGGRPEGVLVPSPASAPGVSTVDLMAVTVRRPTAQPGMLFSGERASKVSLTDIRISIPPDSARRIGEVQWPKKLPPNPATEFSTLSATEVTRDQARGWFRREAKGRRHVLLFVHGFNNTYEDAVYRFAQIAHDSGAEAVPVLFTWPSRGSVFAYQYDRESTNYSRDALEETLQTLAKAPEIEDVSVLAHSMGSFLTLESLRQMAIRNGRIAPKIRNVILAAPDVDVDVFKQQLGEMGPPNERPRFTIFTSTDDRALMLSSRIAGQVPRLGAIDPKAEPYASEFRQANIQAFDLTDVQSADQLRHGKFASADVVRAIGVRLVDGQKIATNDPSLGERVGQFTTGLASGAGAAAGAIVTAPLAIVDPRTRRSYGDQWGSVGGGFNDAASSLRPDQRRRAQAPTASSAGASPSNSAATR</sequence>
<reference evidence="2 3" key="1">
    <citation type="submission" date="2017-08" db="EMBL/GenBank/DDBJ databases">
        <title>Infants hospitalized years apart are colonized by the same room-sourced microbial strains.</title>
        <authorList>
            <person name="Brooks B."/>
            <person name="Olm M.R."/>
            <person name="Firek B.A."/>
            <person name="Baker R."/>
            <person name="Thomas B.C."/>
            <person name="Morowitz M.J."/>
            <person name="Banfield J.F."/>
        </authorList>
    </citation>
    <scope>NUCLEOTIDE SEQUENCE [LARGE SCALE GENOMIC DNA]</scope>
    <source>
        <strain evidence="2">S2_005_003_R2_43</strain>
    </source>
</reference>
<dbReference type="EMBL" id="QFPN01000004">
    <property type="protein sequence ID" value="PZQ15911.1"/>
    <property type="molecule type" value="Genomic_DNA"/>
</dbReference>
<dbReference type="PROSITE" id="PS51257">
    <property type="entry name" value="PROKAR_LIPOPROTEIN"/>
    <property type="match status" value="1"/>
</dbReference>
<dbReference type="Proteomes" id="UP000249577">
    <property type="component" value="Unassembled WGS sequence"/>
</dbReference>
<organism evidence="2 3">
    <name type="scientific">Ancylobacter novellus</name>
    <name type="common">Thiobacillus novellus</name>
    <dbReference type="NCBI Taxonomy" id="921"/>
    <lineage>
        <taxon>Bacteria</taxon>
        <taxon>Pseudomonadati</taxon>
        <taxon>Pseudomonadota</taxon>
        <taxon>Alphaproteobacteria</taxon>
        <taxon>Hyphomicrobiales</taxon>
        <taxon>Xanthobacteraceae</taxon>
        <taxon>Ancylobacter</taxon>
    </lineage>
</organism>
<dbReference type="AlphaFoldDB" id="A0A2W5KG80"/>
<dbReference type="InterPro" id="IPR010297">
    <property type="entry name" value="DUF900_hydrolase"/>
</dbReference>
<evidence type="ECO:0000256" key="1">
    <source>
        <dbReference type="SAM" id="MobiDB-lite"/>
    </source>
</evidence>
<dbReference type="Gene3D" id="3.40.50.1820">
    <property type="entry name" value="alpha/beta hydrolase"/>
    <property type="match status" value="1"/>
</dbReference>
<dbReference type="Pfam" id="PF05990">
    <property type="entry name" value="DUF900"/>
    <property type="match status" value="1"/>
</dbReference>
<accession>A0A2W5KG80</accession>
<feature type="region of interest" description="Disordered" evidence="1">
    <location>
        <begin position="391"/>
        <end position="434"/>
    </location>
</feature>
<dbReference type="SUPFAM" id="SSF53474">
    <property type="entry name" value="alpha/beta-Hydrolases"/>
    <property type="match status" value="1"/>
</dbReference>